<reference evidence="1 2" key="1">
    <citation type="submission" date="2019-03" db="EMBL/GenBank/DDBJ databases">
        <title>Draft genome sequences of novel Actinobacteria.</title>
        <authorList>
            <person name="Sahin N."/>
            <person name="Ay H."/>
            <person name="Saygin H."/>
        </authorList>
    </citation>
    <scope>NUCLEOTIDE SEQUENCE [LARGE SCALE GENOMIC DNA]</scope>
    <source>
        <strain evidence="1 2">6K102</strain>
    </source>
</reference>
<dbReference type="RefSeq" id="WP_132628825.1">
    <property type="nucleotide sequence ID" value="NZ_SMLD01000011.1"/>
</dbReference>
<dbReference type="PANTHER" id="PTHR34846:SF11">
    <property type="entry name" value="4-CARBOXYMUCONOLACTONE DECARBOXYLASE FAMILY PROTEIN (AFU_ORTHOLOGUE AFUA_6G11590)"/>
    <property type="match status" value="1"/>
</dbReference>
<keyword evidence="2" id="KW-1185">Reference proteome</keyword>
<accession>A0A4R5FVR0</accession>
<dbReference type="Gene3D" id="1.20.1290.10">
    <property type="entry name" value="AhpD-like"/>
    <property type="match status" value="1"/>
</dbReference>
<sequence>MTMTRLPYPDLAQSPPGVRAIIESMPRRLGVVHIYAHASDSFESWFAFNRAVLYDSSLHPSVAELGICVATWHCSPDYEYVYHRMSARDAGLSPRQLDAIENGDYGSEAFTPAQTAVLRFAAEVVQDVKASDATLATVRRHLTDRQVVELIMCIGQYMLNSRIAANAGVSVADDR</sequence>
<dbReference type="PANTHER" id="PTHR34846">
    <property type="entry name" value="4-CARBOXYMUCONOLACTONE DECARBOXYLASE FAMILY PROTEIN (AFU_ORTHOLOGUE AFUA_6G11590)"/>
    <property type="match status" value="1"/>
</dbReference>
<proteinExistence type="predicted"/>
<organism evidence="1 2">
    <name type="scientific">Nonomuraea mesophila</name>
    <dbReference type="NCBI Taxonomy" id="2530382"/>
    <lineage>
        <taxon>Bacteria</taxon>
        <taxon>Bacillati</taxon>
        <taxon>Actinomycetota</taxon>
        <taxon>Actinomycetes</taxon>
        <taxon>Streptosporangiales</taxon>
        <taxon>Streptosporangiaceae</taxon>
        <taxon>Nonomuraea</taxon>
    </lineage>
</organism>
<evidence type="ECO:0000313" key="2">
    <source>
        <dbReference type="Proteomes" id="UP000295136"/>
    </source>
</evidence>
<dbReference type="EMBL" id="SMLD01000011">
    <property type="protein sequence ID" value="TDE57993.1"/>
    <property type="molecule type" value="Genomic_DNA"/>
</dbReference>
<comment type="caution">
    <text evidence="1">The sequence shown here is derived from an EMBL/GenBank/DDBJ whole genome shotgun (WGS) entry which is preliminary data.</text>
</comment>
<dbReference type="InterPro" id="IPR029032">
    <property type="entry name" value="AhpD-like"/>
</dbReference>
<protein>
    <submittedName>
        <fullName evidence="1">Carboxymuconolactone decarboxylase family protein</fullName>
    </submittedName>
</protein>
<gene>
    <name evidence="1" type="ORF">E1295_06875</name>
</gene>
<dbReference type="Proteomes" id="UP000295136">
    <property type="component" value="Unassembled WGS sequence"/>
</dbReference>
<dbReference type="SUPFAM" id="SSF69118">
    <property type="entry name" value="AhpD-like"/>
    <property type="match status" value="1"/>
</dbReference>
<evidence type="ECO:0000313" key="1">
    <source>
        <dbReference type="EMBL" id="TDE57993.1"/>
    </source>
</evidence>
<name>A0A4R5FVR0_9ACTN</name>
<dbReference type="AlphaFoldDB" id="A0A4R5FVR0"/>